<comment type="caution">
    <text evidence="1">Lacks conserved residue(s) required for the propagation of feature annotation.</text>
</comment>
<feature type="chain" id="PRO_5043814779" evidence="3">
    <location>
        <begin position="45"/>
        <end position="374"/>
    </location>
</feature>
<dbReference type="SMART" id="SM00270">
    <property type="entry name" value="ChtBD1"/>
    <property type="match status" value="1"/>
</dbReference>
<feature type="disulfide bond" evidence="1">
    <location>
        <begin position="295"/>
        <end position="309"/>
    </location>
</feature>
<evidence type="ECO:0000313" key="5">
    <source>
        <dbReference type="Proteomes" id="UP000472372"/>
    </source>
</evidence>
<dbReference type="InterPro" id="IPR001002">
    <property type="entry name" value="Chitin-bd_1"/>
</dbReference>
<dbReference type="Gene3D" id="3.30.60.10">
    <property type="entry name" value="Endochitinase-like"/>
    <property type="match status" value="1"/>
</dbReference>
<dbReference type="SUPFAM" id="SSF57016">
    <property type="entry name" value="Plant lectins/antimicrobial peptides"/>
    <property type="match status" value="1"/>
</dbReference>
<dbReference type="GO" id="GO:0008061">
    <property type="term" value="F:chitin binding"/>
    <property type="evidence" value="ECO:0007669"/>
    <property type="project" value="UniProtKB-UniRule"/>
</dbReference>
<dbReference type="Proteomes" id="UP000472372">
    <property type="component" value="Chromosome 11"/>
</dbReference>
<keyword evidence="1" id="KW-1015">Disulfide bond</keyword>
<organism evidence="4 5">
    <name type="scientific">Pyrenophora teres f. teres</name>
    <dbReference type="NCBI Taxonomy" id="97479"/>
    <lineage>
        <taxon>Eukaryota</taxon>
        <taxon>Fungi</taxon>
        <taxon>Dikarya</taxon>
        <taxon>Ascomycota</taxon>
        <taxon>Pezizomycotina</taxon>
        <taxon>Dothideomycetes</taxon>
        <taxon>Pleosporomycetidae</taxon>
        <taxon>Pleosporales</taxon>
        <taxon>Pleosporineae</taxon>
        <taxon>Pleosporaceae</taxon>
        <taxon>Pyrenophora</taxon>
    </lineage>
</organism>
<feature type="compositionally biased region" description="Polar residues" evidence="2">
    <location>
        <begin position="242"/>
        <end position="252"/>
    </location>
</feature>
<dbReference type="AlphaFoldDB" id="A0A6S6WFI6"/>
<evidence type="ECO:0000256" key="1">
    <source>
        <dbReference type="PROSITE-ProRule" id="PRU00261"/>
    </source>
</evidence>
<dbReference type="CDD" id="cd11618">
    <property type="entry name" value="ChtBD1_1"/>
    <property type="match status" value="1"/>
</dbReference>
<accession>A0A6S6WFI6</accession>
<evidence type="ECO:0000256" key="2">
    <source>
        <dbReference type="SAM" id="MobiDB-lite"/>
    </source>
</evidence>
<dbReference type="InterPro" id="IPR036861">
    <property type="entry name" value="Endochitinase-like_sf"/>
</dbReference>
<name>A0A6S6WFI6_9PLEO</name>
<keyword evidence="3" id="KW-0732">Signal</keyword>
<keyword evidence="1" id="KW-0147">Chitin-binding</keyword>
<gene>
    <name evidence="4" type="ORF">PTTW11_10495</name>
</gene>
<dbReference type="EMBL" id="HG992987">
    <property type="protein sequence ID" value="CAE7214059.1"/>
    <property type="molecule type" value="Genomic_DNA"/>
</dbReference>
<sequence length="374" mass="39991">MCLERRRHLYSGTPSPTRHNAIPLSPPPLLSFLLLLLLTPTVLSTNTIKIVNHCPYPLYYWLVGPANTKENDLSGDAHRNLVPSHGGSIIHQMVDTTHLGGGMTLKMRDLPYYNVQPAGIMQVEYNLELERGALWYDLSAIDCDHGAGPEVAGYCPFMAGGISLKVANVPAGICNGARCSNSKCEGTYTTHESYLDEPSFWCGAGADLIAETCIEGPGKRTFYGKDPNEPISAPASVPESDSYPTPSTTSIVSPLATPDHTYIPAPAPSPLDISVAGECGPISNQTCAGSTHGLCCSDYGYCGSTWAHCSGQCQQTYGFCLRGGENGTQVAEVSPKAGFGDLPKTLESSMVGQAKPMYTTPPDMMKARRVMAHI</sequence>
<dbReference type="PROSITE" id="PS50941">
    <property type="entry name" value="CHIT_BIND_I_2"/>
    <property type="match status" value="1"/>
</dbReference>
<reference evidence="4" key="1">
    <citation type="submission" date="2021-02" db="EMBL/GenBank/DDBJ databases">
        <authorList>
            <person name="Syme A R."/>
            <person name="Syme A R."/>
            <person name="Moolhuijzen P."/>
        </authorList>
    </citation>
    <scope>NUCLEOTIDE SEQUENCE</scope>
    <source>
        <strain evidence="4">W1-1</strain>
    </source>
</reference>
<feature type="signal peptide" evidence="3">
    <location>
        <begin position="1"/>
        <end position="44"/>
    </location>
</feature>
<feature type="region of interest" description="Disordered" evidence="2">
    <location>
        <begin position="224"/>
        <end position="255"/>
    </location>
</feature>
<proteinExistence type="predicted"/>
<evidence type="ECO:0000313" key="4">
    <source>
        <dbReference type="EMBL" id="CAE7214059.1"/>
    </source>
</evidence>
<evidence type="ECO:0000256" key="3">
    <source>
        <dbReference type="SAM" id="SignalP"/>
    </source>
</evidence>
<protein>
    <submittedName>
        <fullName evidence="4">Chitin bind 1 domain containing protein</fullName>
    </submittedName>
</protein>